<dbReference type="EMBL" id="CAJVCH010554570">
    <property type="protein sequence ID" value="CAG7830155.1"/>
    <property type="molecule type" value="Genomic_DNA"/>
</dbReference>
<accession>A0A8J2L9D7</accession>
<evidence type="ECO:0008006" key="5">
    <source>
        <dbReference type="Google" id="ProtNLM"/>
    </source>
</evidence>
<dbReference type="PANTHER" id="PTHR43115:SF4">
    <property type="entry name" value="DEHYDROGENASE_REDUCTASE SDR FAMILY MEMBER 11"/>
    <property type="match status" value="1"/>
</dbReference>
<keyword evidence="2" id="KW-0560">Oxidoreductase</keyword>
<name>A0A8J2L9D7_9HEXA</name>
<evidence type="ECO:0000313" key="3">
    <source>
        <dbReference type="EMBL" id="CAG7830155.1"/>
    </source>
</evidence>
<sequence>MSRWANCVALVTGASAGIGAGISSKLVEHGMTVKIGDELEDKGFPGELIPFKCDVSNEADINNLFEWIEANLGGVDVCVNNAGFSTHEKLLGRNLI</sequence>
<evidence type="ECO:0000256" key="1">
    <source>
        <dbReference type="ARBA" id="ARBA00006484"/>
    </source>
</evidence>
<dbReference type="OrthoDB" id="1933717at2759"/>
<protein>
    <recommendedName>
        <fullName evidence="5">Dehydrogenase/reductase SDR family member 11</fullName>
    </recommendedName>
</protein>
<dbReference type="InterPro" id="IPR002347">
    <property type="entry name" value="SDR_fam"/>
</dbReference>
<comment type="similarity">
    <text evidence="1">Belongs to the short-chain dehydrogenases/reductases (SDR) family.</text>
</comment>
<dbReference type="GO" id="GO:0016491">
    <property type="term" value="F:oxidoreductase activity"/>
    <property type="evidence" value="ECO:0007669"/>
    <property type="project" value="UniProtKB-KW"/>
</dbReference>
<organism evidence="3 4">
    <name type="scientific">Allacma fusca</name>
    <dbReference type="NCBI Taxonomy" id="39272"/>
    <lineage>
        <taxon>Eukaryota</taxon>
        <taxon>Metazoa</taxon>
        <taxon>Ecdysozoa</taxon>
        <taxon>Arthropoda</taxon>
        <taxon>Hexapoda</taxon>
        <taxon>Collembola</taxon>
        <taxon>Symphypleona</taxon>
        <taxon>Sminthuridae</taxon>
        <taxon>Allacma</taxon>
    </lineage>
</organism>
<dbReference type="PANTHER" id="PTHR43115">
    <property type="entry name" value="DEHYDROGENASE/REDUCTASE SDR FAMILY MEMBER 11"/>
    <property type="match status" value="1"/>
</dbReference>
<dbReference type="AlphaFoldDB" id="A0A8J2L9D7"/>
<evidence type="ECO:0000256" key="2">
    <source>
        <dbReference type="ARBA" id="ARBA00023002"/>
    </source>
</evidence>
<keyword evidence="4" id="KW-1185">Reference proteome</keyword>
<dbReference type="Pfam" id="PF00106">
    <property type="entry name" value="adh_short"/>
    <property type="match status" value="1"/>
</dbReference>
<reference evidence="3" key="1">
    <citation type="submission" date="2021-06" db="EMBL/GenBank/DDBJ databases">
        <authorList>
            <person name="Hodson N. C."/>
            <person name="Mongue J. A."/>
            <person name="Jaron S. K."/>
        </authorList>
    </citation>
    <scope>NUCLEOTIDE SEQUENCE</scope>
</reference>
<dbReference type="Proteomes" id="UP000708208">
    <property type="component" value="Unassembled WGS sequence"/>
</dbReference>
<proteinExistence type="inferred from homology"/>
<evidence type="ECO:0000313" key="4">
    <source>
        <dbReference type="Proteomes" id="UP000708208"/>
    </source>
</evidence>
<gene>
    <name evidence="3" type="ORF">AFUS01_LOCUS39981</name>
</gene>
<comment type="caution">
    <text evidence="3">The sequence shown here is derived from an EMBL/GenBank/DDBJ whole genome shotgun (WGS) entry which is preliminary data.</text>
</comment>